<dbReference type="PROSITE" id="PS50102">
    <property type="entry name" value="RRM"/>
    <property type="match status" value="1"/>
</dbReference>
<keyword evidence="4" id="KW-1185">Reference proteome</keyword>
<organism evidence="3 4">
    <name type="scientific">Lactuca virosa</name>
    <dbReference type="NCBI Taxonomy" id="75947"/>
    <lineage>
        <taxon>Eukaryota</taxon>
        <taxon>Viridiplantae</taxon>
        <taxon>Streptophyta</taxon>
        <taxon>Embryophyta</taxon>
        <taxon>Tracheophyta</taxon>
        <taxon>Spermatophyta</taxon>
        <taxon>Magnoliopsida</taxon>
        <taxon>eudicotyledons</taxon>
        <taxon>Gunneridae</taxon>
        <taxon>Pentapetalae</taxon>
        <taxon>asterids</taxon>
        <taxon>campanulids</taxon>
        <taxon>Asterales</taxon>
        <taxon>Asteraceae</taxon>
        <taxon>Cichorioideae</taxon>
        <taxon>Cichorieae</taxon>
        <taxon>Lactucinae</taxon>
        <taxon>Lactuca</taxon>
    </lineage>
</organism>
<evidence type="ECO:0000256" key="1">
    <source>
        <dbReference type="PROSITE-ProRule" id="PRU00176"/>
    </source>
</evidence>
<gene>
    <name evidence="3" type="ORF">LVIROSA_LOCUS25282</name>
</gene>
<feature type="domain" description="RRM" evidence="2">
    <location>
        <begin position="27"/>
        <end position="101"/>
    </location>
</feature>
<dbReference type="InterPro" id="IPR012677">
    <property type="entry name" value="Nucleotide-bd_a/b_plait_sf"/>
</dbReference>
<proteinExistence type="predicted"/>
<dbReference type="Gene3D" id="3.30.70.330">
    <property type="match status" value="1"/>
</dbReference>
<accession>A0AAU9NMG6</accession>
<evidence type="ECO:0000313" key="3">
    <source>
        <dbReference type="EMBL" id="CAH1439056.1"/>
    </source>
</evidence>
<dbReference type="SUPFAM" id="SSF54928">
    <property type="entry name" value="RNA-binding domain, RBD"/>
    <property type="match status" value="1"/>
</dbReference>
<reference evidence="3 4" key="1">
    <citation type="submission" date="2022-01" db="EMBL/GenBank/DDBJ databases">
        <authorList>
            <person name="Xiong W."/>
            <person name="Schranz E."/>
        </authorList>
    </citation>
    <scope>NUCLEOTIDE SEQUENCE [LARGE SCALE GENOMIC DNA]</scope>
</reference>
<evidence type="ECO:0000313" key="4">
    <source>
        <dbReference type="Proteomes" id="UP001157418"/>
    </source>
</evidence>
<name>A0AAU9NMG6_9ASTR</name>
<dbReference type="AlphaFoldDB" id="A0AAU9NMG6"/>
<dbReference type="GO" id="GO:0003723">
    <property type="term" value="F:RNA binding"/>
    <property type="evidence" value="ECO:0007669"/>
    <property type="project" value="UniProtKB-UniRule"/>
</dbReference>
<dbReference type="InterPro" id="IPR000504">
    <property type="entry name" value="RRM_dom"/>
</dbReference>
<dbReference type="EMBL" id="CAKMRJ010004445">
    <property type="protein sequence ID" value="CAH1439056.1"/>
    <property type="molecule type" value="Genomic_DNA"/>
</dbReference>
<dbReference type="Pfam" id="PF00076">
    <property type="entry name" value="RRM_1"/>
    <property type="match status" value="1"/>
</dbReference>
<comment type="caution">
    <text evidence="3">The sequence shown here is derived from an EMBL/GenBank/DDBJ whole genome shotgun (WGS) entry which is preliminary data.</text>
</comment>
<dbReference type="CDD" id="cd00590">
    <property type="entry name" value="RRM_SF"/>
    <property type="match status" value="1"/>
</dbReference>
<evidence type="ECO:0000259" key="2">
    <source>
        <dbReference type="PROSITE" id="PS50102"/>
    </source>
</evidence>
<dbReference type="InterPro" id="IPR035979">
    <property type="entry name" value="RBD_domain_sf"/>
</dbReference>
<sequence length="243" mass="27851">MVDTGDGWMEVRRSKYTNRQGTKEDVTTFYVSGFHDGTSKMELRKSFDSFGLVADIYIGGRKNQRKQNFAFIRYDGVRDVKAMEAAFQGVRATFISGSGIRDSRTFAQVASGTNESHLRRTPPIILNPKTTMNNWIRKCTLIGEAHSLDHIANLPAPTLMNEGTKYLGGMRVAITFDSSKDAREFLEDKSRWQEWFKRMILGEQTDSSYVRLAWLKINGVPLKYWDEDNFSRIASRFGNITFR</sequence>
<protein>
    <recommendedName>
        <fullName evidence="2">RRM domain-containing protein</fullName>
    </recommendedName>
</protein>
<dbReference type="Proteomes" id="UP001157418">
    <property type="component" value="Unassembled WGS sequence"/>
</dbReference>
<keyword evidence="1" id="KW-0694">RNA-binding</keyword>